<organism evidence="2 3">
    <name type="scientific">Crocosphaera subtropica (strain ATCC 51142 / BH68)</name>
    <name type="common">Cyanothece sp. (strain ATCC 51142)</name>
    <dbReference type="NCBI Taxonomy" id="43989"/>
    <lineage>
        <taxon>Bacteria</taxon>
        <taxon>Bacillati</taxon>
        <taxon>Cyanobacteriota</taxon>
        <taxon>Cyanophyceae</taxon>
        <taxon>Oscillatoriophycideae</taxon>
        <taxon>Chroococcales</taxon>
        <taxon>Aphanothecaceae</taxon>
        <taxon>Crocosphaera</taxon>
        <taxon>Crocosphaera subtropica</taxon>
    </lineage>
</organism>
<evidence type="ECO:0000256" key="1">
    <source>
        <dbReference type="SAM" id="MobiDB-lite"/>
    </source>
</evidence>
<dbReference type="eggNOG" id="ENOG50320WC">
    <property type="taxonomic scope" value="Bacteria"/>
</dbReference>
<sequence length="126" mass="14165">MKPLRLVNYLWPAFISMMILSAIVASLPEVLANEPSVTNVETVEPLEASTGEWQDLQGLEAKEGQQWSWDLEESDGIISENIEYEISPDRINNPDVIDVEKENEDWENSNRGDPKSSGGLIPFAEF</sequence>
<accession>B1WP65</accession>
<dbReference type="Proteomes" id="UP000001203">
    <property type="component" value="Chromosome circular"/>
</dbReference>
<dbReference type="AlphaFoldDB" id="B1WP65"/>
<dbReference type="RefSeq" id="WP_009546580.1">
    <property type="nucleotide sequence ID" value="NC_010546.1"/>
</dbReference>
<keyword evidence="3" id="KW-1185">Reference proteome</keyword>
<dbReference type="EMBL" id="CP000806">
    <property type="protein sequence ID" value="ACB49847.1"/>
    <property type="molecule type" value="Genomic_DNA"/>
</dbReference>
<feature type="region of interest" description="Disordered" evidence="1">
    <location>
        <begin position="100"/>
        <end position="126"/>
    </location>
</feature>
<evidence type="ECO:0000313" key="3">
    <source>
        <dbReference type="Proteomes" id="UP000001203"/>
    </source>
</evidence>
<dbReference type="OrthoDB" id="427780at2"/>
<reference evidence="2 3" key="1">
    <citation type="journal article" date="2008" name="Proc. Natl. Acad. Sci. U.S.A.">
        <title>The genome of Cyanothece 51142, a unicellular diazotrophic cyanobacterium important in the marine nitrogen cycle.</title>
        <authorList>
            <person name="Welsh E.A."/>
            <person name="Liberton M."/>
            <person name="Stoeckel J."/>
            <person name="Loh T."/>
            <person name="Elvitigala T."/>
            <person name="Wang C."/>
            <person name="Wollam A."/>
            <person name="Fulton R.S."/>
            <person name="Clifton S.W."/>
            <person name="Jacobs J.M."/>
            <person name="Aurora R."/>
            <person name="Ghosh B.K."/>
            <person name="Sherman L.A."/>
            <person name="Smith R.D."/>
            <person name="Wilson R.K."/>
            <person name="Pakrasi H.B."/>
        </authorList>
    </citation>
    <scope>NUCLEOTIDE SEQUENCE [LARGE SCALE GENOMIC DNA]</scope>
    <source>
        <strain evidence="3">ATCC 51142 / BH68</strain>
    </source>
</reference>
<dbReference type="HOGENOM" id="CLU_1977839_0_0_3"/>
<gene>
    <name evidence="2" type="ordered locus">cce_0496</name>
</gene>
<protein>
    <submittedName>
        <fullName evidence="2">Uncharacterized protein</fullName>
    </submittedName>
</protein>
<name>B1WP65_CROS5</name>
<evidence type="ECO:0000313" key="2">
    <source>
        <dbReference type="EMBL" id="ACB49847.1"/>
    </source>
</evidence>
<dbReference type="KEGG" id="cyt:cce_0496"/>
<proteinExistence type="predicted"/>